<dbReference type="EMBL" id="CP090041">
    <property type="protein sequence ID" value="UPL03425.1"/>
    <property type="molecule type" value="Genomic_DNA"/>
</dbReference>
<reference evidence="1" key="1">
    <citation type="submission" date="2021-11" db="EMBL/GenBank/DDBJ databases">
        <title>Fusarium solani-melongenae Genome sequencing and assembly.</title>
        <authorList>
            <person name="Xie S."/>
            <person name="Huang L."/>
            <person name="Zhang X."/>
        </authorList>
    </citation>
    <scope>NUCLEOTIDE SEQUENCE</scope>
    <source>
        <strain evidence="1">CRI 24-3</strain>
    </source>
</reference>
<proteinExistence type="predicted"/>
<evidence type="ECO:0000313" key="2">
    <source>
        <dbReference type="Proteomes" id="UP000830768"/>
    </source>
</evidence>
<gene>
    <name evidence="1" type="ORF">LCI18_014359</name>
</gene>
<sequence length="87" mass="9808">MKTTDSLPNTTMAPPPADAEKTATKAKDEKEEVEAARWKKAREEVKRAAAQGDKYFFRKFSCFEGIPTSGIPYADAMWRIYEEDGSN</sequence>
<keyword evidence="2" id="KW-1185">Reference proteome</keyword>
<accession>A0ACD3ZQ16</accession>
<name>A0ACD3ZQ16_FUSSC</name>
<protein>
    <submittedName>
        <fullName evidence="1">Uncharacterized protein</fullName>
    </submittedName>
</protein>
<organism evidence="1 2">
    <name type="scientific">Fusarium solani subsp. cucurbitae</name>
    <name type="common">Neocosmosporum cucurbitae</name>
    <dbReference type="NCBI Taxonomy" id="2747967"/>
    <lineage>
        <taxon>Eukaryota</taxon>
        <taxon>Fungi</taxon>
        <taxon>Dikarya</taxon>
        <taxon>Ascomycota</taxon>
        <taxon>Pezizomycotina</taxon>
        <taxon>Sordariomycetes</taxon>
        <taxon>Hypocreomycetidae</taxon>
        <taxon>Hypocreales</taxon>
        <taxon>Nectriaceae</taxon>
        <taxon>Fusarium</taxon>
        <taxon>Fusarium solani species complex</taxon>
    </lineage>
</organism>
<dbReference type="Proteomes" id="UP000830768">
    <property type="component" value="Chromosome 13"/>
</dbReference>
<evidence type="ECO:0000313" key="1">
    <source>
        <dbReference type="EMBL" id="UPL03425.1"/>
    </source>
</evidence>